<evidence type="ECO:0000313" key="2">
    <source>
        <dbReference type="EMBL" id="GAU49903.1"/>
    </source>
</evidence>
<dbReference type="Proteomes" id="UP000242715">
    <property type="component" value="Unassembled WGS sequence"/>
</dbReference>
<organism evidence="2 3">
    <name type="scientific">Trifolium subterraneum</name>
    <name type="common">Subterranean clover</name>
    <dbReference type="NCBI Taxonomy" id="3900"/>
    <lineage>
        <taxon>Eukaryota</taxon>
        <taxon>Viridiplantae</taxon>
        <taxon>Streptophyta</taxon>
        <taxon>Embryophyta</taxon>
        <taxon>Tracheophyta</taxon>
        <taxon>Spermatophyta</taxon>
        <taxon>Magnoliopsida</taxon>
        <taxon>eudicotyledons</taxon>
        <taxon>Gunneridae</taxon>
        <taxon>Pentapetalae</taxon>
        <taxon>rosids</taxon>
        <taxon>fabids</taxon>
        <taxon>Fabales</taxon>
        <taxon>Fabaceae</taxon>
        <taxon>Papilionoideae</taxon>
        <taxon>50 kb inversion clade</taxon>
        <taxon>NPAAA clade</taxon>
        <taxon>Hologalegina</taxon>
        <taxon>IRL clade</taxon>
        <taxon>Trifolieae</taxon>
        <taxon>Trifolium</taxon>
    </lineage>
</organism>
<dbReference type="AlphaFoldDB" id="A0A2Z6P5K0"/>
<feature type="region of interest" description="Disordered" evidence="1">
    <location>
        <begin position="15"/>
        <end position="38"/>
    </location>
</feature>
<evidence type="ECO:0000313" key="3">
    <source>
        <dbReference type="Proteomes" id="UP000242715"/>
    </source>
</evidence>
<sequence>MLSDARTSLVLQAEKQRLKRGGRDDDVQQHRNLNHRRDAPVDLVHDVRPSTVLPADKQRLKRDAREQIDECHQQLSFMQHHVNVNRWKSKDIEGQKRKTLDEKKV</sequence>
<protein>
    <submittedName>
        <fullName evidence="2">Uncharacterized protein</fullName>
    </submittedName>
</protein>
<dbReference type="EMBL" id="DF974651">
    <property type="protein sequence ID" value="GAU49903.1"/>
    <property type="molecule type" value="Genomic_DNA"/>
</dbReference>
<proteinExistence type="predicted"/>
<keyword evidence="3" id="KW-1185">Reference proteome</keyword>
<name>A0A2Z6P5K0_TRISU</name>
<reference evidence="3" key="1">
    <citation type="journal article" date="2017" name="Front. Plant Sci.">
        <title>Climate Clever Clovers: New Paradigm to Reduce the Environmental Footprint of Ruminants by Breeding Low Methanogenic Forages Utilizing Haplotype Variation.</title>
        <authorList>
            <person name="Kaur P."/>
            <person name="Appels R."/>
            <person name="Bayer P.E."/>
            <person name="Keeble-Gagnere G."/>
            <person name="Wang J."/>
            <person name="Hirakawa H."/>
            <person name="Shirasawa K."/>
            <person name="Vercoe P."/>
            <person name="Stefanova K."/>
            <person name="Durmic Z."/>
            <person name="Nichols P."/>
            <person name="Revell C."/>
            <person name="Isobe S.N."/>
            <person name="Edwards D."/>
            <person name="Erskine W."/>
        </authorList>
    </citation>
    <scope>NUCLEOTIDE SEQUENCE [LARGE SCALE GENOMIC DNA]</scope>
    <source>
        <strain evidence="3">cv. Daliak</strain>
    </source>
</reference>
<evidence type="ECO:0000256" key="1">
    <source>
        <dbReference type="SAM" id="MobiDB-lite"/>
    </source>
</evidence>
<gene>
    <name evidence="2" type="ORF">TSUD_139590</name>
</gene>
<feature type="compositionally biased region" description="Basic and acidic residues" evidence="1">
    <location>
        <begin position="21"/>
        <end position="38"/>
    </location>
</feature>
<accession>A0A2Z6P5K0</accession>